<dbReference type="PROSITE" id="PS50238">
    <property type="entry name" value="RHOGAP"/>
    <property type="match status" value="1"/>
</dbReference>
<feature type="domain" description="Rho-GAP" evidence="4">
    <location>
        <begin position="475"/>
        <end position="658"/>
    </location>
</feature>
<feature type="coiled-coil region" evidence="2">
    <location>
        <begin position="159"/>
        <end position="231"/>
    </location>
</feature>
<dbReference type="AlphaFoldDB" id="A0A9P6QZ04"/>
<dbReference type="Gene3D" id="1.10.555.10">
    <property type="entry name" value="Rho GTPase activation protein"/>
    <property type="match status" value="1"/>
</dbReference>
<dbReference type="Proteomes" id="UP000823405">
    <property type="component" value="Unassembled WGS sequence"/>
</dbReference>
<keyword evidence="2" id="KW-0175">Coiled coil</keyword>
<accession>A0A9P6QZ04</accession>
<comment type="caution">
    <text evidence="5">The sequence shown here is derived from an EMBL/GenBank/DDBJ whole genome shotgun (WGS) entry which is preliminary data.</text>
</comment>
<feature type="region of interest" description="Disordered" evidence="3">
    <location>
        <begin position="290"/>
        <end position="310"/>
    </location>
</feature>
<dbReference type="GO" id="GO:0005096">
    <property type="term" value="F:GTPase activator activity"/>
    <property type="evidence" value="ECO:0007669"/>
    <property type="project" value="UniProtKB-KW"/>
</dbReference>
<dbReference type="EMBL" id="JAAAIN010001503">
    <property type="protein sequence ID" value="KAG0302514.1"/>
    <property type="molecule type" value="Genomic_DNA"/>
</dbReference>
<proteinExistence type="predicted"/>
<dbReference type="SMART" id="SM00324">
    <property type="entry name" value="RhoGAP"/>
    <property type="match status" value="1"/>
</dbReference>
<keyword evidence="6" id="KW-1185">Reference proteome</keyword>
<evidence type="ECO:0000259" key="4">
    <source>
        <dbReference type="PROSITE" id="PS50238"/>
    </source>
</evidence>
<evidence type="ECO:0000313" key="6">
    <source>
        <dbReference type="Proteomes" id="UP000823405"/>
    </source>
</evidence>
<dbReference type="InterPro" id="IPR008936">
    <property type="entry name" value="Rho_GTPase_activation_prot"/>
</dbReference>
<evidence type="ECO:0000256" key="3">
    <source>
        <dbReference type="SAM" id="MobiDB-lite"/>
    </source>
</evidence>
<dbReference type="InterPro" id="IPR050729">
    <property type="entry name" value="Rho-GAP"/>
</dbReference>
<organism evidence="5 6">
    <name type="scientific">Linnemannia gamsii</name>
    <dbReference type="NCBI Taxonomy" id="64522"/>
    <lineage>
        <taxon>Eukaryota</taxon>
        <taxon>Fungi</taxon>
        <taxon>Fungi incertae sedis</taxon>
        <taxon>Mucoromycota</taxon>
        <taxon>Mortierellomycotina</taxon>
        <taxon>Mortierellomycetes</taxon>
        <taxon>Mortierellales</taxon>
        <taxon>Mortierellaceae</taxon>
        <taxon>Linnemannia</taxon>
    </lineage>
</organism>
<dbReference type="PANTHER" id="PTHR23176">
    <property type="entry name" value="RHO/RAC/CDC GTPASE-ACTIVATING PROTEIN"/>
    <property type="match status" value="1"/>
</dbReference>
<dbReference type="PANTHER" id="PTHR23176:SF128">
    <property type="entry name" value="RHO GTPASE-ACTIVATING PROTEIN RGD1"/>
    <property type="match status" value="1"/>
</dbReference>
<evidence type="ECO:0000313" key="5">
    <source>
        <dbReference type="EMBL" id="KAG0302514.1"/>
    </source>
</evidence>
<evidence type="ECO:0000256" key="1">
    <source>
        <dbReference type="ARBA" id="ARBA00022468"/>
    </source>
</evidence>
<reference evidence="5" key="1">
    <citation type="journal article" date="2020" name="Fungal Divers.">
        <title>Resolving the Mortierellaceae phylogeny through synthesis of multi-gene phylogenetics and phylogenomics.</title>
        <authorList>
            <person name="Vandepol N."/>
            <person name="Liber J."/>
            <person name="Desiro A."/>
            <person name="Na H."/>
            <person name="Kennedy M."/>
            <person name="Barry K."/>
            <person name="Grigoriev I.V."/>
            <person name="Miller A.N."/>
            <person name="O'Donnell K."/>
            <person name="Stajich J.E."/>
            <person name="Bonito G."/>
        </authorList>
    </citation>
    <scope>NUCLEOTIDE SEQUENCE</scope>
    <source>
        <strain evidence="5">NVP60</strain>
    </source>
</reference>
<sequence>MPRPPFNNLRTVLATPPKSTKVNPLSSGDHRSKADSALPSVDFGPPFLPPLIFGLDDTSTGSFDLGDMLGGPESETNDKQGLSTIPPTPPAKDDDVILLQEGEALIRELRMELAKYNPMSPLLHGTTQQEYGLLLDKTRKLSQEHAELEKTIRDMYIEKDMLGMDLEAMNNEMKAKEEALKSGEKLQPVSVQTPRLSTTHEFMKQAYLMEVKALQEQKDRLQRDIQLYVDQRDGVLNEMQILSVRNAELSTINNDMMREMQGRMDTKPTITPPNNGMLQSFTDKIRRQRQMSGGNQSDLRGGTLLGSGESTHSLISTLSDDQTKSRHTNDPMILKARREDMGDDNIEEGPAAAKKFNWKAGTTNTVKSVGAMFGKLLVEGSGSSLDVPHAKVGQSLSETGSVNSLLLPPTRTVSNSSETRSLNGRSTEQHTFIQHNFVRPTRCDACDDNGGSGLEVPPPTPAKQIMFGNDLLVQLELEQRLVPLVVEKCIEAVDERGLEVEGIYRRSGMAAEARQLVQAYDIGMQPNLMDTDTYQDICSITSVLKQYLRSLPQPLIPYDLYAEFMEAISLPQNKAKTQTFRDLMGRMPVAHYATLKALLEHLNRVTQRDKINLMNAKNLSVVFGPTLMRNPDPSREIMDMTFKNLTIEFFIRVVFSGFPFPANYKHRLWG</sequence>
<feature type="region of interest" description="Disordered" evidence="3">
    <location>
        <begin position="1"/>
        <end position="38"/>
    </location>
</feature>
<evidence type="ECO:0000256" key="2">
    <source>
        <dbReference type="SAM" id="Coils"/>
    </source>
</evidence>
<dbReference type="SUPFAM" id="SSF48350">
    <property type="entry name" value="GTPase activation domain, GAP"/>
    <property type="match status" value="1"/>
</dbReference>
<keyword evidence="1" id="KW-0343">GTPase activation</keyword>
<dbReference type="GO" id="GO:0005737">
    <property type="term" value="C:cytoplasm"/>
    <property type="evidence" value="ECO:0007669"/>
    <property type="project" value="TreeGrafter"/>
</dbReference>
<dbReference type="GO" id="GO:0007165">
    <property type="term" value="P:signal transduction"/>
    <property type="evidence" value="ECO:0007669"/>
    <property type="project" value="InterPro"/>
</dbReference>
<feature type="compositionally biased region" description="Polar residues" evidence="3">
    <location>
        <begin position="17"/>
        <end position="26"/>
    </location>
</feature>
<feature type="region of interest" description="Disordered" evidence="3">
    <location>
        <begin position="63"/>
        <end position="94"/>
    </location>
</feature>
<dbReference type="Pfam" id="PF00620">
    <property type="entry name" value="RhoGAP"/>
    <property type="match status" value="1"/>
</dbReference>
<gene>
    <name evidence="5" type="ORF">BGZ97_002313</name>
</gene>
<dbReference type="InterPro" id="IPR000198">
    <property type="entry name" value="RhoGAP_dom"/>
</dbReference>
<name>A0A9P6QZ04_9FUNG</name>
<dbReference type="CDD" id="cd00159">
    <property type="entry name" value="RhoGAP"/>
    <property type="match status" value="1"/>
</dbReference>
<dbReference type="OrthoDB" id="79452at2759"/>
<protein>
    <recommendedName>
        <fullName evidence="4">Rho-GAP domain-containing protein</fullName>
    </recommendedName>
</protein>